<keyword evidence="11" id="KW-0969">Cilium</keyword>
<evidence type="ECO:0000256" key="6">
    <source>
        <dbReference type="ARBA" id="ARBA00023136"/>
    </source>
</evidence>
<feature type="compositionally biased region" description="Basic and acidic residues" evidence="9">
    <location>
        <begin position="189"/>
        <end position="200"/>
    </location>
</feature>
<keyword evidence="11" id="KW-0966">Cell projection</keyword>
<evidence type="ECO:0000313" key="11">
    <source>
        <dbReference type="EMBL" id="SFC58416.1"/>
    </source>
</evidence>
<keyword evidence="6 10" id="KW-0472">Membrane</keyword>
<evidence type="ECO:0000256" key="3">
    <source>
        <dbReference type="ARBA" id="ARBA00022475"/>
    </source>
</evidence>
<feature type="compositionally biased region" description="Acidic residues" evidence="9">
    <location>
        <begin position="201"/>
        <end position="214"/>
    </location>
</feature>
<feature type="region of interest" description="Disordered" evidence="9">
    <location>
        <begin position="115"/>
        <end position="136"/>
    </location>
</feature>
<keyword evidence="7" id="KW-0975">Bacterial flagellum</keyword>
<evidence type="ECO:0000256" key="5">
    <source>
        <dbReference type="ARBA" id="ARBA00022989"/>
    </source>
</evidence>
<evidence type="ECO:0000256" key="8">
    <source>
        <dbReference type="ARBA" id="ARBA00037937"/>
    </source>
</evidence>
<dbReference type="EMBL" id="FOMB01000007">
    <property type="protein sequence ID" value="SFC58416.1"/>
    <property type="molecule type" value="Genomic_DNA"/>
</dbReference>
<accession>A0A1I1KCC1</accession>
<evidence type="ECO:0000256" key="7">
    <source>
        <dbReference type="ARBA" id="ARBA00023143"/>
    </source>
</evidence>
<evidence type="ECO:0000256" key="2">
    <source>
        <dbReference type="ARBA" id="ARBA00004236"/>
    </source>
</evidence>
<feature type="compositionally biased region" description="Low complexity" evidence="9">
    <location>
        <begin position="124"/>
        <end position="134"/>
    </location>
</feature>
<dbReference type="PANTHER" id="PTHR38766">
    <property type="entry name" value="FLAGELLAR PROTEIN FLIO"/>
    <property type="match status" value="1"/>
</dbReference>
<feature type="region of interest" description="Disordered" evidence="9">
    <location>
        <begin position="172"/>
        <end position="214"/>
    </location>
</feature>
<dbReference type="InterPro" id="IPR022781">
    <property type="entry name" value="Flagellar_biosynth_FliO"/>
</dbReference>
<dbReference type="PANTHER" id="PTHR38766:SF1">
    <property type="entry name" value="FLAGELLAR PROTEIN FLIO"/>
    <property type="match status" value="1"/>
</dbReference>
<feature type="transmembrane region" description="Helical" evidence="10">
    <location>
        <begin position="15"/>
        <end position="40"/>
    </location>
</feature>
<sequence>MSFITSLFGGTGNSVLTAIFALAAVVVAILLVLWLLKLLFKASGNVGRGRNRRLSVVDSLPLDPKRQLLIIRRDNVEHLILTGGAQDLVIETGIAVEAVPAAQPTRRPVPMVAARRPAPPAKPVAPAAAAQPAAEHATAIEQLRQLGQPTNKKAHLSLRHTGLLRPVSEMDLAVSPENSVPPVLPATDSAKEDNARREIEGTDLVDDNSEANRK</sequence>
<dbReference type="Proteomes" id="UP000182258">
    <property type="component" value="Unassembled WGS sequence"/>
</dbReference>
<evidence type="ECO:0000313" key="12">
    <source>
        <dbReference type="Proteomes" id="UP000182258"/>
    </source>
</evidence>
<dbReference type="AlphaFoldDB" id="A0A1I1KCC1"/>
<name>A0A1I1KCC1_9HYPH</name>
<protein>
    <submittedName>
        <fullName evidence="11">Flagellar biosynthesis protein, FliO</fullName>
    </submittedName>
</protein>
<dbReference type="STRING" id="728005.SAMN04488059_10773"/>
<comment type="similarity">
    <text evidence="8">Belongs to the FliO/MopB family.</text>
</comment>
<dbReference type="Pfam" id="PF04347">
    <property type="entry name" value="FliO"/>
    <property type="match status" value="1"/>
</dbReference>
<dbReference type="RefSeq" id="WP_052952666.1">
    <property type="nucleotide sequence ID" value="NZ_FOMB01000007.1"/>
</dbReference>
<keyword evidence="5 10" id="KW-1133">Transmembrane helix</keyword>
<evidence type="ECO:0000256" key="9">
    <source>
        <dbReference type="SAM" id="MobiDB-lite"/>
    </source>
</evidence>
<keyword evidence="4 10" id="KW-0812">Transmembrane</keyword>
<dbReference type="OrthoDB" id="8456606at2"/>
<evidence type="ECO:0000256" key="1">
    <source>
        <dbReference type="ARBA" id="ARBA00004117"/>
    </source>
</evidence>
<keyword evidence="11" id="KW-0282">Flagellum</keyword>
<gene>
    <name evidence="11" type="ORF">SAMN04488059_10773</name>
</gene>
<proteinExistence type="inferred from homology"/>
<reference evidence="11 12" key="1">
    <citation type="submission" date="2016-10" db="EMBL/GenBank/DDBJ databases">
        <authorList>
            <person name="de Groot N.N."/>
        </authorList>
    </citation>
    <scope>NUCLEOTIDE SEQUENCE [LARGE SCALE GENOMIC DNA]</scope>
    <source>
        <strain evidence="11 12">CGMCC 1.10210</strain>
    </source>
</reference>
<organism evidence="11 12">
    <name type="scientific">Devosia psychrophila</name>
    <dbReference type="NCBI Taxonomy" id="728005"/>
    <lineage>
        <taxon>Bacteria</taxon>
        <taxon>Pseudomonadati</taxon>
        <taxon>Pseudomonadota</taxon>
        <taxon>Alphaproteobacteria</taxon>
        <taxon>Hyphomicrobiales</taxon>
        <taxon>Devosiaceae</taxon>
        <taxon>Devosia</taxon>
    </lineage>
</organism>
<evidence type="ECO:0000256" key="10">
    <source>
        <dbReference type="SAM" id="Phobius"/>
    </source>
</evidence>
<dbReference type="InterPro" id="IPR052205">
    <property type="entry name" value="FliO/MopB"/>
</dbReference>
<evidence type="ECO:0000256" key="4">
    <source>
        <dbReference type="ARBA" id="ARBA00022692"/>
    </source>
</evidence>
<comment type="subcellular location">
    <subcellularLocation>
        <location evidence="1">Bacterial flagellum basal body</location>
    </subcellularLocation>
    <subcellularLocation>
        <location evidence="2">Cell membrane</location>
    </subcellularLocation>
</comment>
<keyword evidence="3" id="KW-1003">Cell membrane</keyword>